<dbReference type="Gene3D" id="3.20.20.370">
    <property type="entry name" value="Glycoside hydrolase/deacetylase"/>
    <property type="match status" value="1"/>
</dbReference>
<dbReference type="InterPro" id="IPR011330">
    <property type="entry name" value="Glyco_hydro/deAcase_b/a-brl"/>
</dbReference>
<comment type="caution">
    <text evidence="2">The sequence shown here is derived from an EMBL/GenBank/DDBJ whole genome shotgun (WGS) entry which is preliminary data.</text>
</comment>
<dbReference type="PANTHER" id="PTHR43123:SF1">
    <property type="entry name" value="POLYSACCHARIDE DEACETYLASE-RELATED"/>
    <property type="match status" value="1"/>
</dbReference>
<evidence type="ECO:0000259" key="1">
    <source>
        <dbReference type="PROSITE" id="PS51677"/>
    </source>
</evidence>
<evidence type="ECO:0000313" key="2">
    <source>
        <dbReference type="EMBL" id="PSN86964.1"/>
    </source>
</evidence>
<dbReference type="Pfam" id="PF01522">
    <property type="entry name" value="Polysacc_deac_1"/>
    <property type="match status" value="1"/>
</dbReference>
<organism evidence="2 3">
    <name type="scientific">Candidatus Marsarchaeota G2 archaeon OSP_D</name>
    <dbReference type="NCBI Taxonomy" id="1978157"/>
    <lineage>
        <taxon>Archaea</taxon>
        <taxon>Candidatus Marsarchaeota</taxon>
        <taxon>Candidatus Marsarchaeota group 2</taxon>
    </lineage>
</organism>
<dbReference type="GO" id="GO:0005975">
    <property type="term" value="P:carbohydrate metabolic process"/>
    <property type="evidence" value="ECO:0007669"/>
    <property type="project" value="InterPro"/>
</dbReference>
<dbReference type="PANTHER" id="PTHR43123">
    <property type="entry name" value="POLYSACCHARIDE DEACETYLASE-RELATED"/>
    <property type="match status" value="1"/>
</dbReference>
<dbReference type="PROSITE" id="PS51677">
    <property type="entry name" value="NODB"/>
    <property type="match status" value="1"/>
</dbReference>
<dbReference type="InterPro" id="IPR002509">
    <property type="entry name" value="NODB_dom"/>
</dbReference>
<protein>
    <recommendedName>
        <fullName evidence="1">NodB homology domain-containing protein</fullName>
    </recommendedName>
</protein>
<feature type="domain" description="NodB homology" evidence="1">
    <location>
        <begin position="64"/>
        <end position="279"/>
    </location>
</feature>
<sequence>MVFSMRDFVGYAGRSLEFTWPGGKRLALSIVVNFEEGSEHSVVTDGLVESVGEFSPVDVRTQDVGNESVYEYGSRVGVWRILSALREYGFKATFFATARALELNKFAAEAIVKGGHEICDHGLIWTEHYRLSYEEEKQSMKRSVEVIESITGKKPVGFYAREPSVSTIRIAQELGFLYDSDAYNDDLPYRYLGGGILILPYTPDVNDFHFQYPMNRFATASQFYEYMKDTLDVLREEARSSPKMMSVGLHCRVIGRPGRIVALRRFLEYVKGFDDVWVATREEIARYWIDEVEKKVLTTPGSSA</sequence>
<dbReference type="AlphaFoldDB" id="A0A2R6AKR6"/>
<gene>
    <name evidence="2" type="ORF">B9Q03_11430</name>
</gene>
<evidence type="ECO:0000313" key="3">
    <source>
        <dbReference type="Proteomes" id="UP000240322"/>
    </source>
</evidence>
<dbReference type="Proteomes" id="UP000240322">
    <property type="component" value="Unassembled WGS sequence"/>
</dbReference>
<name>A0A2R6AKR6_9ARCH</name>
<accession>A0A2R6AKR6</accession>
<dbReference type="SUPFAM" id="SSF88713">
    <property type="entry name" value="Glycoside hydrolase/deacetylase"/>
    <property type="match status" value="1"/>
</dbReference>
<proteinExistence type="predicted"/>
<dbReference type="GO" id="GO:0016810">
    <property type="term" value="F:hydrolase activity, acting on carbon-nitrogen (but not peptide) bonds"/>
    <property type="evidence" value="ECO:0007669"/>
    <property type="project" value="InterPro"/>
</dbReference>
<reference evidence="2 3" key="1">
    <citation type="submission" date="2017-04" db="EMBL/GenBank/DDBJ databases">
        <title>Novel microbial lineages endemic to geothermal iron-oxide mats fill important gaps in the evolutionary history of Archaea.</title>
        <authorList>
            <person name="Jay Z.J."/>
            <person name="Beam J.P."/>
            <person name="Dlakic M."/>
            <person name="Rusch D.B."/>
            <person name="Kozubal M.A."/>
            <person name="Inskeep W.P."/>
        </authorList>
    </citation>
    <scope>NUCLEOTIDE SEQUENCE [LARGE SCALE GENOMIC DNA]</scope>
    <source>
        <strain evidence="2">OSP_D</strain>
    </source>
</reference>
<dbReference type="EMBL" id="NEXE01000197">
    <property type="protein sequence ID" value="PSN86964.1"/>
    <property type="molecule type" value="Genomic_DNA"/>
</dbReference>